<evidence type="ECO:0000313" key="2">
    <source>
        <dbReference type="Proteomes" id="UP000195043"/>
    </source>
</evidence>
<organism evidence="1 2">
    <name type="scientific">Candidatus Enterococcus testudinis</name>
    <dbReference type="NCBI Taxonomy" id="1834191"/>
    <lineage>
        <taxon>Bacteria</taxon>
        <taxon>Bacillati</taxon>
        <taxon>Bacillota</taxon>
        <taxon>Bacilli</taxon>
        <taxon>Lactobacillales</taxon>
        <taxon>Enterococcaceae</taxon>
        <taxon>Enterococcus</taxon>
    </lineage>
</organism>
<dbReference type="STRING" id="1834191.A5886_002826"/>
<protein>
    <submittedName>
        <fullName evidence="1">Uncharacterized protein</fullName>
    </submittedName>
</protein>
<sequence length="56" mass="6352">MEVKKIISDGEEYAEMAKDDPNGNTVESVMTEEIYQSLLDSLPEAAILLDTFDQQW</sequence>
<comment type="caution">
    <text evidence="1">The sequence shown here is derived from an EMBL/GenBank/DDBJ whole genome shotgun (WGS) entry which is preliminary data.</text>
</comment>
<keyword evidence="2" id="KW-1185">Reference proteome</keyword>
<proteinExistence type="predicted"/>
<gene>
    <name evidence="1" type="ORF">A5886_002826</name>
</gene>
<evidence type="ECO:0000313" key="1">
    <source>
        <dbReference type="EMBL" id="OTN77725.1"/>
    </source>
</evidence>
<dbReference type="Proteomes" id="UP000195043">
    <property type="component" value="Unassembled WGS sequence"/>
</dbReference>
<reference evidence="1 2" key="1">
    <citation type="submission" date="2017-05" db="EMBL/GenBank/DDBJ databases">
        <title>The Genome Sequence of Enterococcus sp. 8G7_MSG3316.</title>
        <authorList>
            <consortium name="The Broad Institute Genomics Platform"/>
            <consortium name="The Broad Institute Genomic Center for Infectious Diseases"/>
            <person name="Earl A."/>
            <person name="Manson A."/>
            <person name="Schwartman J."/>
            <person name="Gilmore M."/>
            <person name="Abouelleil A."/>
            <person name="Cao P."/>
            <person name="Chapman S."/>
            <person name="Cusick C."/>
            <person name="Shea T."/>
            <person name="Young S."/>
            <person name="Neafsey D."/>
            <person name="Nusbaum C."/>
            <person name="Birren B."/>
        </authorList>
    </citation>
    <scope>NUCLEOTIDE SEQUENCE [LARGE SCALE GENOMIC DNA]</scope>
    <source>
        <strain evidence="1 2">8G7_MSG3316</strain>
    </source>
</reference>
<accession>A0A242A9L3</accession>
<dbReference type="AlphaFoldDB" id="A0A242A9L3"/>
<name>A0A242A9L3_9ENTE</name>
<dbReference type="EMBL" id="NGKU01000001">
    <property type="protein sequence ID" value="OTN77725.1"/>
    <property type="molecule type" value="Genomic_DNA"/>
</dbReference>